<name>A0A1B1N8D0_9MICO</name>
<evidence type="ECO:0000259" key="1">
    <source>
        <dbReference type="Pfam" id="PF04480"/>
    </source>
</evidence>
<gene>
    <name evidence="2" type="ORF">SGUI_0294</name>
</gene>
<dbReference type="EMBL" id="CP014989">
    <property type="protein sequence ID" value="ANS77690.1"/>
    <property type="molecule type" value="Genomic_DNA"/>
</dbReference>
<evidence type="ECO:0000313" key="3">
    <source>
        <dbReference type="Proteomes" id="UP000092482"/>
    </source>
</evidence>
<dbReference type="InterPro" id="IPR007569">
    <property type="entry name" value="DUF559"/>
</dbReference>
<dbReference type="InterPro" id="IPR011335">
    <property type="entry name" value="Restrct_endonuc-II-like"/>
</dbReference>
<dbReference type="Pfam" id="PF04480">
    <property type="entry name" value="DUF559"/>
    <property type="match status" value="1"/>
</dbReference>
<organism evidence="2 3">
    <name type="scientific">Serinicoccus hydrothermalis</name>
    <dbReference type="NCBI Taxonomy" id="1758689"/>
    <lineage>
        <taxon>Bacteria</taxon>
        <taxon>Bacillati</taxon>
        <taxon>Actinomycetota</taxon>
        <taxon>Actinomycetes</taxon>
        <taxon>Micrococcales</taxon>
        <taxon>Ornithinimicrobiaceae</taxon>
        <taxon>Serinicoccus</taxon>
    </lineage>
</organism>
<dbReference type="STRING" id="1758689.SGUI_0294"/>
<dbReference type="AlphaFoldDB" id="A0A1B1N8D0"/>
<evidence type="ECO:0000313" key="2">
    <source>
        <dbReference type="EMBL" id="ANS77690.1"/>
    </source>
</evidence>
<dbReference type="Gene3D" id="3.40.960.10">
    <property type="entry name" value="VSR Endonuclease"/>
    <property type="match status" value="1"/>
</dbReference>
<proteinExistence type="predicted"/>
<dbReference type="Proteomes" id="UP000092482">
    <property type="component" value="Chromosome"/>
</dbReference>
<dbReference type="KEGG" id="serj:SGUI_0294"/>
<dbReference type="SUPFAM" id="SSF52980">
    <property type="entry name" value="Restriction endonuclease-like"/>
    <property type="match status" value="1"/>
</dbReference>
<sequence length="293" mass="32299">MRAGMSKHTLDGPEFRRLLGSVRVLAEVTVTAHLLARAALLVAPDAVVSHHSAARLYGAVVPDSPRVHLTIGRAQDRRRRQGLQWHVDAAATSCLYRGIRVTTAAQTFLDLAHDLTLVDLVVLGDSLVHRGHASPNALVEAAESRGIPLARRAAALVRRGAESPMETKVRLLLVLAGFPEPRMQVAFVDRGGQTRYRLDLAYPELKVAIEYDGRHHAADPAQWGHDISRREWLDDQGWRLVVLRSPDVHATPWATVRRIAGILAAHGYDKPLPPVPPAAFAEHFPEQPWRSST</sequence>
<feature type="domain" description="DUF559" evidence="1">
    <location>
        <begin position="194"/>
        <end position="260"/>
    </location>
</feature>
<accession>A0A1B1N8D0</accession>
<reference evidence="2 3" key="1">
    <citation type="submission" date="2016-03" db="EMBL/GenBank/DDBJ databases">
        <title>Shallow-sea hydrothermal system.</title>
        <authorList>
            <person name="Tang K."/>
        </authorList>
    </citation>
    <scope>NUCLEOTIDE SEQUENCE [LARGE SCALE GENOMIC DNA]</scope>
    <source>
        <strain evidence="2 3">JLT9</strain>
    </source>
</reference>
<protein>
    <recommendedName>
        <fullName evidence="1">DUF559 domain-containing protein</fullName>
    </recommendedName>
</protein>
<keyword evidence="3" id="KW-1185">Reference proteome</keyword>